<evidence type="ECO:0000313" key="3">
    <source>
        <dbReference type="EMBL" id="KAK3176681.1"/>
    </source>
</evidence>
<dbReference type="EMBL" id="JASNWA010000004">
    <property type="protein sequence ID" value="KAK3176681.1"/>
    <property type="molecule type" value="Genomic_DNA"/>
</dbReference>
<keyword evidence="4" id="KW-1185">Reference proteome</keyword>
<feature type="region of interest" description="Disordered" evidence="1">
    <location>
        <begin position="317"/>
        <end position="349"/>
    </location>
</feature>
<comment type="caution">
    <text evidence="3">The sequence shown here is derived from an EMBL/GenBank/DDBJ whole genome shotgun (WGS) entry which is preliminary data.</text>
</comment>
<protein>
    <recommendedName>
        <fullName evidence="2">LYR motif-containing protein Cup1-like N-terminal domain-containing protein</fullName>
    </recommendedName>
</protein>
<dbReference type="Pfam" id="PF20263">
    <property type="entry name" value="LYRM2-like"/>
    <property type="match status" value="1"/>
</dbReference>
<evidence type="ECO:0000256" key="1">
    <source>
        <dbReference type="SAM" id="MobiDB-lite"/>
    </source>
</evidence>
<evidence type="ECO:0000313" key="4">
    <source>
        <dbReference type="Proteomes" id="UP001276659"/>
    </source>
</evidence>
<dbReference type="InterPro" id="IPR046896">
    <property type="entry name" value="Cup1-like_N"/>
</dbReference>
<feature type="domain" description="LYR motif-containing protein Cup1-like N-terminal" evidence="2">
    <location>
        <begin position="31"/>
        <end position="129"/>
    </location>
</feature>
<reference evidence="3" key="1">
    <citation type="submission" date="2022-11" db="EMBL/GenBank/DDBJ databases">
        <title>Chromosomal genome sequence assembly and mating type (MAT) locus characterization of the leprose asexual lichenized fungus Lepraria neglecta (Nyl.) Erichsen.</title>
        <authorList>
            <person name="Allen J.L."/>
            <person name="Pfeffer B."/>
        </authorList>
    </citation>
    <scope>NUCLEOTIDE SEQUENCE</scope>
    <source>
        <strain evidence="3">Allen 5258</strain>
    </source>
</reference>
<proteinExistence type="predicted"/>
<name>A0AAE0DNG5_9LECA</name>
<sequence length="368" mass="42773">MQLWRLGRSKSLAHHRYAAIDDIDRQRLLHLFRALLRQCTYLPDPEARKYLHAHIVSRFRDYHPKNAVSETKRDVKHMQVIQQRRPVLIKTARKGLLYLRRANDGHPLHLGKILSMTYGRVGKRRHLLLKSLKIPDIPIDEAAVKRLSDVREQGVPHPSQQLMALIWSQSQRKLSLFSKSSHPTRAPDIPEKNSWGRPMPVRRVRNMKRRWYAEALDRIMPPLPEKDWNELRKLASGETPWEGPVPRRGPDNIAGFKHDLMRYPGLVSSPHDLTPRYMKRLWAKIFAQCPLMRPNASRRGGWEVLWGDTRDAKRLALPSKSNRSMSPMFEGVDEQGKVPRKRKEGLEWSNQVAAQWPDLASYSPEASA</sequence>
<gene>
    <name evidence="3" type="ORF">OEA41_008006</name>
</gene>
<accession>A0AAE0DNG5</accession>
<dbReference type="Proteomes" id="UP001276659">
    <property type="component" value="Unassembled WGS sequence"/>
</dbReference>
<evidence type="ECO:0000259" key="2">
    <source>
        <dbReference type="Pfam" id="PF20263"/>
    </source>
</evidence>
<organism evidence="3 4">
    <name type="scientific">Lepraria neglecta</name>
    <dbReference type="NCBI Taxonomy" id="209136"/>
    <lineage>
        <taxon>Eukaryota</taxon>
        <taxon>Fungi</taxon>
        <taxon>Dikarya</taxon>
        <taxon>Ascomycota</taxon>
        <taxon>Pezizomycotina</taxon>
        <taxon>Lecanoromycetes</taxon>
        <taxon>OSLEUM clade</taxon>
        <taxon>Lecanoromycetidae</taxon>
        <taxon>Lecanorales</taxon>
        <taxon>Lecanorineae</taxon>
        <taxon>Stereocaulaceae</taxon>
        <taxon>Lepraria</taxon>
    </lineage>
</organism>
<dbReference type="CDD" id="cd20273">
    <property type="entry name" value="Complex1_LYR_unchar"/>
    <property type="match status" value="1"/>
</dbReference>
<dbReference type="AlphaFoldDB" id="A0AAE0DNG5"/>